<evidence type="ECO:0000256" key="4">
    <source>
        <dbReference type="ARBA" id="ARBA00022827"/>
    </source>
</evidence>
<evidence type="ECO:0000256" key="6">
    <source>
        <dbReference type="ARBA" id="ARBA00023128"/>
    </source>
</evidence>
<feature type="domain" description="ERV/ALR sulfhydryl oxidase" evidence="10">
    <location>
        <begin position="4"/>
        <end position="104"/>
    </location>
</feature>
<dbReference type="Proteomes" id="UP001432322">
    <property type="component" value="Unassembled WGS sequence"/>
</dbReference>
<dbReference type="GO" id="GO:0050660">
    <property type="term" value="F:flavin adenine dinucleotide binding"/>
    <property type="evidence" value="ECO:0007669"/>
    <property type="project" value="TreeGrafter"/>
</dbReference>
<keyword evidence="3 9" id="KW-0285">Flavoprotein</keyword>
<evidence type="ECO:0000259" key="10">
    <source>
        <dbReference type="PROSITE" id="PS51324"/>
    </source>
</evidence>
<proteinExistence type="predicted"/>
<comment type="catalytic activity">
    <reaction evidence="8 9">
        <text>2 R'C(R)SH + O2 = R'C(R)S-S(R)CR' + H2O2</text>
        <dbReference type="Rhea" id="RHEA:17357"/>
        <dbReference type="ChEBI" id="CHEBI:15379"/>
        <dbReference type="ChEBI" id="CHEBI:16240"/>
        <dbReference type="ChEBI" id="CHEBI:16520"/>
        <dbReference type="ChEBI" id="CHEBI:17412"/>
        <dbReference type="EC" id="1.8.3.2"/>
    </reaction>
</comment>
<dbReference type="FunFam" id="1.20.120.310:FF:000003">
    <property type="entry name" value="Sulfhydryl oxidase"/>
    <property type="match status" value="1"/>
</dbReference>
<keyword evidence="5 9" id="KW-0560">Oxidoreductase</keyword>
<dbReference type="PANTHER" id="PTHR12645:SF0">
    <property type="entry name" value="FAD-LINKED SULFHYDRYL OXIDASE ALR"/>
    <property type="match status" value="1"/>
</dbReference>
<organism evidence="11 12">
    <name type="scientific">Pristionchus fissidentatus</name>
    <dbReference type="NCBI Taxonomy" id="1538716"/>
    <lineage>
        <taxon>Eukaryota</taxon>
        <taxon>Metazoa</taxon>
        <taxon>Ecdysozoa</taxon>
        <taxon>Nematoda</taxon>
        <taxon>Chromadorea</taxon>
        <taxon>Rhabditida</taxon>
        <taxon>Rhabditina</taxon>
        <taxon>Diplogasteromorpha</taxon>
        <taxon>Diplogasteroidea</taxon>
        <taxon>Neodiplogasteridae</taxon>
        <taxon>Pristionchus</taxon>
    </lineage>
</organism>
<evidence type="ECO:0000256" key="1">
    <source>
        <dbReference type="ARBA" id="ARBA00001974"/>
    </source>
</evidence>
<comment type="subcellular location">
    <subcellularLocation>
        <location evidence="2">Mitochondrion intermembrane space</location>
    </subcellularLocation>
</comment>
<dbReference type="InterPro" id="IPR039799">
    <property type="entry name" value="ALR/ERV"/>
</dbReference>
<accession>A0AAV5VZI9</accession>
<name>A0AAV5VZI9_9BILA</name>
<dbReference type="Gene3D" id="1.20.120.310">
    <property type="entry name" value="ERV/ALR sulfhydryl oxidase domain"/>
    <property type="match status" value="1"/>
</dbReference>
<dbReference type="AlphaFoldDB" id="A0AAV5VZI9"/>
<evidence type="ECO:0000256" key="7">
    <source>
        <dbReference type="ARBA" id="ARBA00023157"/>
    </source>
</evidence>
<evidence type="ECO:0000256" key="8">
    <source>
        <dbReference type="ARBA" id="ARBA00048864"/>
    </source>
</evidence>
<protein>
    <recommendedName>
        <fullName evidence="9">Sulfhydryl oxidase</fullName>
        <ecNumber evidence="9">1.8.3.2</ecNumber>
    </recommendedName>
</protein>
<evidence type="ECO:0000256" key="5">
    <source>
        <dbReference type="ARBA" id="ARBA00023002"/>
    </source>
</evidence>
<comment type="cofactor">
    <cofactor evidence="1 9">
        <name>FAD</name>
        <dbReference type="ChEBI" id="CHEBI:57692"/>
    </cofactor>
</comment>
<dbReference type="InterPro" id="IPR017905">
    <property type="entry name" value="ERV/ALR_sulphydryl_oxidase"/>
</dbReference>
<reference evidence="11" key="1">
    <citation type="submission" date="2023-10" db="EMBL/GenBank/DDBJ databases">
        <title>Genome assembly of Pristionchus species.</title>
        <authorList>
            <person name="Yoshida K."/>
            <person name="Sommer R.J."/>
        </authorList>
    </citation>
    <scope>NUCLEOTIDE SEQUENCE</scope>
    <source>
        <strain evidence="11">RS5133</strain>
    </source>
</reference>
<evidence type="ECO:0000256" key="9">
    <source>
        <dbReference type="RuleBase" id="RU371123"/>
    </source>
</evidence>
<comment type="caution">
    <text evidence="11">The sequence shown here is derived from an EMBL/GenBank/DDBJ whole genome shotgun (WGS) entry which is preliminary data.</text>
</comment>
<feature type="non-terminal residue" evidence="11">
    <location>
        <position position="114"/>
    </location>
</feature>
<dbReference type="GO" id="GO:0016971">
    <property type="term" value="F:flavin-dependent sulfhydryl oxidase activity"/>
    <property type="evidence" value="ECO:0007669"/>
    <property type="project" value="InterPro"/>
</dbReference>
<evidence type="ECO:0000313" key="11">
    <source>
        <dbReference type="EMBL" id="GMT23337.1"/>
    </source>
</evidence>
<keyword evidence="4 9" id="KW-0274">FAD</keyword>
<evidence type="ECO:0000256" key="2">
    <source>
        <dbReference type="ARBA" id="ARBA00004569"/>
    </source>
</evidence>
<evidence type="ECO:0000313" key="12">
    <source>
        <dbReference type="Proteomes" id="UP001432322"/>
    </source>
</evidence>
<dbReference type="PROSITE" id="PS51324">
    <property type="entry name" value="ERV_ALR"/>
    <property type="match status" value="1"/>
</dbReference>
<dbReference type="InterPro" id="IPR036774">
    <property type="entry name" value="ERV/ALR_sulphydryl_oxid_sf"/>
</dbReference>
<keyword evidence="6" id="KW-0496">Mitochondrion</keyword>
<keyword evidence="12" id="KW-1185">Reference proteome</keyword>
<gene>
    <name evidence="11" type="ORF">PFISCL1PPCAC_14634</name>
</gene>
<dbReference type="EC" id="1.8.3.2" evidence="9"/>
<feature type="non-terminal residue" evidence="11">
    <location>
        <position position="1"/>
    </location>
</feature>
<dbReference type="GO" id="GO:0005758">
    <property type="term" value="C:mitochondrial intermembrane space"/>
    <property type="evidence" value="ECO:0007669"/>
    <property type="project" value="UniProtKB-SubCell"/>
</dbReference>
<evidence type="ECO:0000256" key="3">
    <source>
        <dbReference type="ARBA" id="ARBA00022630"/>
    </source>
</evidence>
<sequence length="114" mass="13155">SSECPSNREQLGRASWSFLHAATAFFPEKPTKEQKETAKQFVYNFSNLYPCEHCAIGMREDLKEIPPKVESREEFAGWMCLLHNRVNEKLGKNEFDCSKVMERWRYGPSDGSCG</sequence>
<dbReference type="EMBL" id="BTSY01000004">
    <property type="protein sequence ID" value="GMT23337.1"/>
    <property type="molecule type" value="Genomic_DNA"/>
</dbReference>
<keyword evidence="7" id="KW-1015">Disulfide bond</keyword>
<dbReference type="SUPFAM" id="SSF69000">
    <property type="entry name" value="FAD-dependent thiol oxidase"/>
    <property type="match status" value="1"/>
</dbReference>
<dbReference type="Pfam" id="PF04777">
    <property type="entry name" value="Evr1_Alr"/>
    <property type="match status" value="1"/>
</dbReference>
<dbReference type="PANTHER" id="PTHR12645">
    <property type="entry name" value="ALR/ERV"/>
    <property type="match status" value="1"/>
</dbReference>